<dbReference type="OMA" id="ARETQTF"/>
<feature type="coiled-coil region" evidence="1">
    <location>
        <begin position="21"/>
        <end position="55"/>
    </location>
</feature>
<dbReference type="HOGENOM" id="CLU_172791_0_0_1"/>
<protein>
    <submittedName>
        <fullName evidence="2">Uncharacterized protein</fullName>
    </submittedName>
</protein>
<accession>A4S7S4</accession>
<keyword evidence="1" id="KW-0175">Coiled coil</keyword>
<dbReference type="GeneID" id="5005480"/>
<dbReference type="AlphaFoldDB" id="A4S7S4"/>
<sequence>MGKLDGLSELQRRKRATLARIEASARDGETLRRRVKELEQRVARDRERVKAYDKVIQEGESSLDRILESSEFLLSALARETQTFEDDEDDVEE</sequence>
<dbReference type="RefSeq" id="XP_001421505.1">
    <property type="nucleotide sequence ID" value="XM_001421468.1"/>
</dbReference>
<reference evidence="2 3" key="1">
    <citation type="journal article" date="2007" name="Proc. Natl. Acad. Sci. U.S.A.">
        <title>The tiny eukaryote Ostreococcus provides genomic insights into the paradox of plankton speciation.</title>
        <authorList>
            <person name="Palenik B."/>
            <person name="Grimwood J."/>
            <person name="Aerts A."/>
            <person name="Rouze P."/>
            <person name="Salamov A."/>
            <person name="Putnam N."/>
            <person name="Dupont C."/>
            <person name="Jorgensen R."/>
            <person name="Derelle E."/>
            <person name="Rombauts S."/>
            <person name="Zhou K."/>
            <person name="Otillar R."/>
            <person name="Merchant S.S."/>
            <person name="Podell S."/>
            <person name="Gaasterland T."/>
            <person name="Napoli C."/>
            <person name="Gendler K."/>
            <person name="Manuell A."/>
            <person name="Tai V."/>
            <person name="Vallon O."/>
            <person name="Piganeau G."/>
            <person name="Jancek S."/>
            <person name="Heijde M."/>
            <person name="Jabbari K."/>
            <person name="Bowler C."/>
            <person name="Lohr M."/>
            <person name="Robbens S."/>
            <person name="Werner G."/>
            <person name="Dubchak I."/>
            <person name="Pazour G.J."/>
            <person name="Ren Q."/>
            <person name="Paulsen I."/>
            <person name="Delwiche C."/>
            <person name="Schmutz J."/>
            <person name="Rokhsar D."/>
            <person name="Van de Peer Y."/>
            <person name="Moreau H."/>
            <person name="Grigoriev I.V."/>
        </authorList>
    </citation>
    <scope>NUCLEOTIDE SEQUENCE [LARGE SCALE GENOMIC DNA]</scope>
    <source>
        <strain evidence="2 3">CCE9901</strain>
    </source>
</reference>
<gene>
    <name evidence="2" type="ORF">OSTLU_27600</name>
</gene>
<keyword evidence="3" id="KW-1185">Reference proteome</keyword>
<proteinExistence type="predicted"/>
<dbReference type="OrthoDB" id="10541284at2759"/>
<dbReference type="KEGG" id="olu:OSTLU_27600"/>
<dbReference type="Proteomes" id="UP000001568">
    <property type="component" value="Chromosome 14"/>
</dbReference>
<evidence type="ECO:0000313" key="3">
    <source>
        <dbReference type="Proteomes" id="UP000001568"/>
    </source>
</evidence>
<evidence type="ECO:0000256" key="1">
    <source>
        <dbReference type="SAM" id="Coils"/>
    </source>
</evidence>
<evidence type="ECO:0000313" key="2">
    <source>
        <dbReference type="EMBL" id="ABO99798.1"/>
    </source>
</evidence>
<name>A4S7S4_OSTLU</name>
<organism evidence="2 3">
    <name type="scientific">Ostreococcus lucimarinus (strain CCE9901)</name>
    <dbReference type="NCBI Taxonomy" id="436017"/>
    <lineage>
        <taxon>Eukaryota</taxon>
        <taxon>Viridiplantae</taxon>
        <taxon>Chlorophyta</taxon>
        <taxon>Mamiellophyceae</taxon>
        <taxon>Mamiellales</taxon>
        <taxon>Bathycoccaceae</taxon>
        <taxon>Ostreococcus</taxon>
    </lineage>
</organism>
<dbReference type="EMBL" id="CP000594">
    <property type="protein sequence ID" value="ABO99798.1"/>
    <property type="molecule type" value="Genomic_DNA"/>
</dbReference>
<dbReference type="Gramene" id="ABO99798">
    <property type="protein sequence ID" value="ABO99798"/>
    <property type="gene ID" value="OSTLU_27600"/>
</dbReference>